<proteinExistence type="predicted"/>
<dbReference type="RefSeq" id="WP_188750349.1">
    <property type="nucleotide sequence ID" value="NZ_BMIK01000006.1"/>
</dbReference>
<feature type="transmembrane region" description="Helical" evidence="6">
    <location>
        <begin position="311"/>
        <end position="330"/>
    </location>
</feature>
<comment type="caution">
    <text evidence="8">The sequence shown here is derived from an EMBL/GenBank/DDBJ whole genome shotgun (WGS) entry which is preliminary data.</text>
</comment>
<dbReference type="InterPro" id="IPR051449">
    <property type="entry name" value="ABC-2_transporter_component"/>
</dbReference>
<organism evidence="8 9">
    <name type="scientific">Parapedobacter defluvii</name>
    <dbReference type="NCBI Taxonomy" id="2045106"/>
    <lineage>
        <taxon>Bacteria</taxon>
        <taxon>Pseudomonadati</taxon>
        <taxon>Bacteroidota</taxon>
        <taxon>Sphingobacteriia</taxon>
        <taxon>Sphingobacteriales</taxon>
        <taxon>Sphingobacteriaceae</taxon>
        <taxon>Parapedobacter</taxon>
    </lineage>
</organism>
<comment type="subcellular location">
    <subcellularLocation>
        <location evidence="1">Cell membrane</location>
        <topology evidence="1">Multi-pass membrane protein</topology>
    </subcellularLocation>
</comment>
<dbReference type="SUPFAM" id="SSF53850">
    <property type="entry name" value="Periplasmic binding protein-like II"/>
    <property type="match status" value="1"/>
</dbReference>
<evidence type="ECO:0000313" key="8">
    <source>
        <dbReference type="EMBL" id="GGC28627.1"/>
    </source>
</evidence>
<feature type="domain" description="ABC-2 type transporter transmembrane" evidence="7">
    <location>
        <begin position="19"/>
        <end position="416"/>
    </location>
</feature>
<evidence type="ECO:0000313" key="9">
    <source>
        <dbReference type="Proteomes" id="UP000597338"/>
    </source>
</evidence>
<accession>A0ABQ1LSZ9</accession>
<evidence type="ECO:0000256" key="5">
    <source>
        <dbReference type="ARBA" id="ARBA00023136"/>
    </source>
</evidence>
<dbReference type="Gene3D" id="3.40.190.10">
    <property type="entry name" value="Periplasmic binding protein-like II"/>
    <property type="match status" value="1"/>
</dbReference>
<keyword evidence="5 6" id="KW-0472">Membrane</keyword>
<evidence type="ECO:0000256" key="3">
    <source>
        <dbReference type="ARBA" id="ARBA00022692"/>
    </source>
</evidence>
<feature type="transmembrane region" description="Helical" evidence="6">
    <location>
        <begin position="342"/>
        <end position="362"/>
    </location>
</feature>
<feature type="transmembrane region" description="Helical" evidence="6">
    <location>
        <begin position="369"/>
        <end position="388"/>
    </location>
</feature>
<keyword evidence="9" id="KW-1185">Reference proteome</keyword>
<keyword evidence="3 6" id="KW-0812">Transmembrane</keyword>
<evidence type="ECO:0000256" key="4">
    <source>
        <dbReference type="ARBA" id="ARBA00022989"/>
    </source>
</evidence>
<dbReference type="Pfam" id="PF12698">
    <property type="entry name" value="ABC2_membrane_3"/>
    <property type="match status" value="1"/>
</dbReference>
<dbReference type="EMBL" id="BMIK01000006">
    <property type="protein sequence ID" value="GGC28627.1"/>
    <property type="molecule type" value="Genomic_DNA"/>
</dbReference>
<dbReference type="Proteomes" id="UP000597338">
    <property type="component" value="Unassembled WGS sequence"/>
</dbReference>
<dbReference type="PANTHER" id="PTHR30294">
    <property type="entry name" value="MEMBRANE COMPONENT OF ABC TRANSPORTER YHHJ-RELATED"/>
    <property type="match status" value="1"/>
</dbReference>
<keyword evidence="4 6" id="KW-1133">Transmembrane helix</keyword>
<gene>
    <name evidence="8" type="primary">natB</name>
    <name evidence="8" type="ORF">GCM10011386_20800</name>
</gene>
<feature type="transmembrane region" description="Helical" evidence="6">
    <location>
        <begin position="242"/>
        <end position="261"/>
    </location>
</feature>
<reference evidence="9" key="1">
    <citation type="journal article" date="2019" name="Int. J. Syst. Evol. Microbiol.">
        <title>The Global Catalogue of Microorganisms (GCM) 10K type strain sequencing project: providing services to taxonomists for standard genome sequencing and annotation.</title>
        <authorList>
            <consortium name="The Broad Institute Genomics Platform"/>
            <consortium name="The Broad Institute Genome Sequencing Center for Infectious Disease"/>
            <person name="Wu L."/>
            <person name="Ma J."/>
        </authorList>
    </citation>
    <scope>NUCLEOTIDE SEQUENCE [LARGE SCALE GENOMIC DNA]</scope>
    <source>
        <strain evidence="9">CGMCC 1.15342</strain>
    </source>
</reference>
<protein>
    <submittedName>
        <fullName evidence="8">ABC transporter permease</fullName>
    </submittedName>
</protein>
<evidence type="ECO:0000259" key="7">
    <source>
        <dbReference type="Pfam" id="PF12698"/>
    </source>
</evidence>
<feature type="transmembrane region" description="Helical" evidence="6">
    <location>
        <begin position="394"/>
        <end position="419"/>
    </location>
</feature>
<keyword evidence="2" id="KW-1003">Cell membrane</keyword>
<evidence type="ECO:0000256" key="2">
    <source>
        <dbReference type="ARBA" id="ARBA00022475"/>
    </source>
</evidence>
<evidence type="ECO:0000256" key="1">
    <source>
        <dbReference type="ARBA" id="ARBA00004651"/>
    </source>
</evidence>
<feature type="transmembrane region" description="Helical" evidence="6">
    <location>
        <begin position="178"/>
        <end position="197"/>
    </location>
</feature>
<feature type="transmembrane region" description="Helical" evidence="6">
    <location>
        <begin position="21"/>
        <end position="42"/>
    </location>
</feature>
<sequence length="443" mass="49182">MNKILLIVKREYVSRVKKRSFLLVTFLVPLVIIGIYALAFYLTAKSFENNRATIHVVDQSGLFAGKIENTKNLTFVYADAREQLPAERERILNEEGKNFLLMIPSDVATTSRVELLAKETANLSIQNDVSRQLENVLRDIAFADAGIDRTTVENIRPHINLSAKEITEEGERDSSAGAAMGISMSLSILIYICLFLYGSQVMRGIIEEKTSRIVEVIISSVKPFQLMMGKIIGIGLVGLTQFILWIVLSTALMGIASVGMADGQHIKAQIEAQQSPSGSEVQQVTQPQMGMFGTIKQELGKVDFQTIITTFLLYFLGGYLLYSALFAAVGSAVDSETETQQFMFPITIPLLFTYILSFGVLVNDPNGPLAFWLSMIPFTSPIAMLVRIPFGVPMWQIGLSLVLLVGGFILTTWVAARIYRIGILMYGKKASYKELAKWIRYKG</sequence>
<dbReference type="PANTHER" id="PTHR30294:SF29">
    <property type="entry name" value="MULTIDRUG ABC TRANSPORTER PERMEASE YBHS-RELATED"/>
    <property type="match status" value="1"/>
</dbReference>
<dbReference type="InterPro" id="IPR013525">
    <property type="entry name" value="ABC2_TM"/>
</dbReference>
<name>A0ABQ1LSZ9_9SPHI</name>
<evidence type="ECO:0000256" key="6">
    <source>
        <dbReference type="SAM" id="Phobius"/>
    </source>
</evidence>